<evidence type="ECO:0000313" key="3">
    <source>
        <dbReference type="Proteomes" id="UP001163828"/>
    </source>
</evidence>
<dbReference type="SUPFAM" id="SSF52833">
    <property type="entry name" value="Thioredoxin-like"/>
    <property type="match status" value="1"/>
</dbReference>
<gene>
    <name evidence="2" type="ORF">F5050DRAFT_1570186</name>
</gene>
<feature type="compositionally biased region" description="Low complexity" evidence="1">
    <location>
        <begin position="202"/>
        <end position="218"/>
    </location>
</feature>
<evidence type="ECO:0000256" key="1">
    <source>
        <dbReference type="SAM" id="MobiDB-lite"/>
    </source>
</evidence>
<organism evidence="2 3">
    <name type="scientific">Lentinula boryana</name>
    <dbReference type="NCBI Taxonomy" id="40481"/>
    <lineage>
        <taxon>Eukaryota</taxon>
        <taxon>Fungi</taxon>
        <taxon>Dikarya</taxon>
        <taxon>Basidiomycota</taxon>
        <taxon>Agaricomycotina</taxon>
        <taxon>Agaricomycetes</taxon>
        <taxon>Agaricomycetidae</taxon>
        <taxon>Agaricales</taxon>
        <taxon>Marasmiineae</taxon>
        <taxon>Omphalotaceae</taxon>
        <taxon>Lentinula</taxon>
    </lineage>
</organism>
<feature type="region of interest" description="Disordered" evidence="1">
    <location>
        <begin position="198"/>
        <end position="220"/>
    </location>
</feature>
<dbReference type="Proteomes" id="UP001163828">
    <property type="component" value="Unassembled WGS sequence"/>
</dbReference>
<dbReference type="Gene3D" id="3.40.30.10">
    <property type="entry name" value="Glutaredoxin"/>
    <property type="match status" value="1"/>
</dbReference>
<dbReference type="PANTHER" id="PTHR28630">
    <property type="match status" value="1"/>
</dbReference>
<keyword evidence="3" id="KW-1185">Reference proteome</keyword>
<dbReference type="InterPro" id="IPR032801">
    <property type="entry name" value="PXL2A/B/C"/>
</dbReference>
<dbReference type="Pfam" id="PF13911">
    <property type="entry name" value="AhpC-TSA_2"/>
    <property type="match status" value="1"/>
</dbReference>
<name>A0ABQ8QF22_9AGAR</name>
<feature type="compositionally biased region" description="Basic residues" evidence="1">
    <location>
        <begin position="26"/>
        <end position="40"/>
    </location>
</feature>
<dbReference type="PANTHER" id="PTHR28630:SF3">
    <property type="entry name" value="PEROXIREDOXIN-LIKE 2C"/>
    <property type="match status" value="1"/>
</dbReference>
<accession>A0ABQ8QF22</accession>
<dbReference type="EMBL" id="MU790593">
    <property type="protein sequence ID" value="KAJ3997045.1"/>
    <property type="molecule type" value="Genomic_DNA"/>
</dbReference>
<dbReference type="InterPro" id="IPR036249">
    <property type="entry name" value="Thioredoxin-like_sf"/>
</dbReference>
<proteinExistence type="predicted"/>
<evidence type="ECO:0000313" key="2">
    <source>
        <dbReference type="EMBL" id="KAJ3997045.1"/>
    </source>
</evidence>
<sequence length="295" mass="33059">MRSLESFWDQKFGRNESQSDTDLRNKGKGRKRDRIFRSSKRLSSLQEEDIQDAPENHKPQQSSDLPPSFSIDSVPTGAETAQATYVRVFSEDGTSISFGSILSGEDSDEGKGTVKTIVCFIRHFLCPMCQDYMYSIGRNVDPEELKRAGLRLVIVGNGDWHMIKGYRRIFKLPYLIYTDSTATLYTALGMTLRTLDPGPKASPSSSSSSSSSSSVSESVTTDSETYVRHRTLLSGISLVLRNAMKARVPIWRYMGDKELLGGEFIFVKTPGKDIACVWAHRMRYTTGHEQILNVV</sequence>
<reference evidence="2" key="1">
    <citation type="submission" date="2022-08" db="EMBL/GenBank/DDBJ databases">
        <authorList>
            <consortium name="DOE Joint Genome Institute"/>
            <person name="Min B."/>
            <person name="Riley R."/>
            <person name="Sierra-Patev S."/>
            <person name="Naranjo-Ortiz M."/>
            <person name="Looney B."/>
            <person name="Konkel Z."/>
            <person name="Slot J.C."/>
            <person name="Sakamoto Y."/>
            <person name="Steenwyk J.L."/>
            <person name="Rokas A."/>
            <person name="Carro J."/>
            <person name="Camarero S."/>
            <person name="Ferreira P."/>
            <person name="Molpeceres G."/>
            <person name="Ruiz-Duenas F.J."/>
            <person name="Serrano A."/>
            <person name="Henrissat B."/>
            <person name="Drula E."/>
            <person name="Hughes K.W."/>
            <person name="Mata J.L."/>
            <person name="Ishikawa N.K."/>
            <person name="Vargas-Isla R."/>
            <person name="Ushijima S."/>
            <person name="Smith C.A."/>
            <person name="Ahrendt S."/>
            <person name="Andreopoulos W."/>
            <person name="He G."/>
            <person name="Labutti K."/>
            <person name="Lipzen A."/>
            <person name="Ng V."/>
            <person name="Sandor L."/>
            <person name="Barry K."/>
            <person name="Martinez A.T."/>
            <person name="Xiao Y."/>
            <person name="Gibbons J.G."/>
            <person name="Terashima K."/>
            <person name="Hibbett D.S."/>
            <person name="Grigoriev I.V."/>
        </authorList>
    </citation>
    <scope>NUCLEOTIDE SEQUENCE</scope>
    <source>
        <strain evidence="2">TFB10827</strain>
    </source>
</reference>
<feature type="non-terminal residue" evidence="2">
    <location>
        <position position="295"/>
    </location>
</feature>
<feature type="compositionally biased region" description="Polar residues" evidence="1">
    <location>
        <begin position="59"/>
        <end position="73"/>
    </location>
</feature>
<protein>
    <submittedName>
        <fullName evidence="2">Uncharacterized protein</fullName>
    </submittedName>
</protein>
<comment type="caution">
    <text evidence="2">The sequence shown here is derived from an EMBL/GenBank/DDBJ whole genome shotgun (WGS) entry which is preliminary data.</text>
</comment>
<feature type="region of interest" description="Disordered" evidence="1">
    <location>
        <begin position="1"/>
        <end position="73"/>
    </location>
</feature>